<name>A0A1V5ZKN9_9BACT</name>
<comment type="caution">
    <text evidence="1">The sequence shown here is derived from an EMBL/GenBank/DDBJ whole genome shotgun (WGS) entry which is preliminary data.</text>
</comment>
<dbReference type="EMBL" id="MWDB01000032">
    <property type="protein sequence ID" value="OQB40787.1"/>
    <property type="molecule type" value="Genomic_DNA"/>
</dbReference>
<protein>
    <submittedName>
        <fullName evidence="1">Uncharacterized protein</fullName>
    </submittedName>
</protein>
<reference evidence="1" key="1">
    <citation type="submission" date="2017-02" db="EMBL/GenBank/DDBJ databases">
        <title>Delving into the versatile metabolic prowess of the omnipresent phylum Bacteroidetes.</title>
        <authorList>
            <person name="Nobu M.K."/>
            <person name="Mei R."/>
            <person name="Narihiro T."/>
            <person name="Kuroda K."/>
            <person name="Liu W.-T."/>
        </authorList>
    </citation>
    <scope>NUCLEOTIDE SEQUENCE</scope>
    <source>
        <strain evidence="1">ADurb.Bin160</strain>
    </source>
</reference>
<organism evidence="1">
    <name type="scientific">candidate division CPR1 bacterium ADurb.Bin160</name>
    <dbReference type="NCBI Taxonomy" id="1852826"/>
    <lineage>
        <taxon>Bacteria</taxon>
        <taxon>candidate division CPR1</taxon>
    </lineage>
</organism>
<dbReference type="Proteomes" id="UP000485621">
    <property type="component" value="Unassembled WGS sequence"/>
</dbReference>
<proteinExistence type="predicted"/>
<accession>A0A1V5ZKN9</accession>
<sequence>MFLANFHLSKSNKADTSAIVMLLSWYCIVQVKGKNSHLKIFVLGFLKEYSANIHIPALLALNNDSLLTGICFLLLVVPDDAENCKILSGRTMFSFSLASSI</sequence>
<evidence type="ECO:0000313" key="1">
    <source>
        <dbReference type="EMBL" id="OQB40787.1"/>
    </source>
</evidence>
<dbReference type="AlphaFoldDB" id="A0A1V5ZKN9"/>
<gene>
    <name evidence="1" type="ORF">BWY04_01206</name>
</gene>